<evidence type="ECO:0000256" key="2">
    <source>
        <dbReference type="ARBA" id="ARBA00022729"/>
    </source>
</evidence>
<evidence type="ECO:0000313" key="6">
    <source>
        <dbReference type="EMBL" id="CAH1271158.1"/>
    </source>
</evidence>
<evidence type="ECO:0000313" key="7">
    <source>
        <dbReference type="Proteomes" id="UP000838412"/>
    </source>
</evidence>
<keyword evidence="7" id="KW-1185">Reference proteome</keyword>
<dbReference type="Pfam" id="PF13855">
    <property type="entry name" value="LRR_8"/>
    <property type="match status" value="1"/>
</dbReference>
<dbReference type="PANTHER" id="PTHR24369">
    <property type="entry name" value="ANTIGEN BSP, PUTATIVE-RELATED"/>
    <property type="match status" value="1"/>
</dbReference>
<evidence type="ECO:0000256" key="5">
    <source>
        <dbReference type="SAM" id="Phobius"/>
    </source>
</evidence>
<dbReference type="InterPro" id="IPR001611">
    <property type="entry name" value="Leu-rich_rpt"/>
</dbReference>
<evidence type="ECO:0000256" key="4">
    <source>
        <dbReference type="SAM" id="MobiDB-lite"/>
    </source>
</evidence>
<organism evidence="6 7">
    <name type="scientific">Branchiostoma lanceolatum</name>
    <name type="common">Common lancelet</name>
    <name type="synonym">Amphioxus lanceolatum</name>
    <dbReference type="NCBI Taxonomy" id="7740"/>
    <lineage>
        <taxon>Eukaryota</taxon>
        <taxon>Metazoa</taxon>
        <taxon>Chordata</taxon>
        <taxon>Cephalochordata</taxon>
        <taxon>Leptocardii</taxon>
        <taxon>Amphioxiformes</taxon>
        <taxon>Branchiostomatidae</taxon>
        <taxon>Branchiostoma</taxon>
    </lineage>
</organism>
<keyword evidence="5" id="KW-0472">Membrane</keyword>
<feature type="region of interest" description="Disordered" evidence="4">
    <location>
        <begin position="281"/>
        <end position="309"/>
    </location>
</feature>
<dbReference type="PANTHER" id="PTHR24369:SF210">
    <property type="entry name" value="CHAOPTIN-RELATED"/>
    <property type="match status" value="1"/>
</dbReference>
<keyword evidence="5" id="KW-1133">Transmembrane helix</keyword>
<keyword evidence="2" id="KW-0732">Signal</keyword>
<name>A0A8K0AAK9_BRALA</name>
<gene>
    <name evidence="6" type="primary">LRIT1</name>
    <name evidence="6" type="ORF">BLAG_LOCUS23252</name>
</gene>
<dbReference type="InterPro" id="IPR050541">
    <property type="entry name" value="LRR_TM_domain-containing"/>
</dbReference>
<dbReference type="SMART" id="SM00369">
    <property type="entry name" value="LRR_TYP"/>
    <property type="match status" value="2"/>
</dbReference>
<dbReference type="PROSITE" id="PS51450">
    <property type="entry name" value="LRR"/>
    <property type="match status" value="1"/>
</dbReference>
<feature type="compositionally biased region" description="Basic and acidic residues" evidence="4">
    <location>
        <begin position="281"/>
        <end position="290"/>
    </location>
</feature>
<dbReference type="SUPFAM" id="SSF52058">
    <property type="entry name" value="L domain-like"/>
    <property type="match status" value="1"/>
</dbReference>
<proteinExistence type="predicted"/>
<dbReference type="OrthoDB" id="1741314at2759"/>
<keyword evidence="1" id="KW-0433">Leucine-rich repeat</keyword>
<feature type="region of interest" description="Disordered" evidence="4">
    <location>
        <begin position="179"/>
        <end position="216"/>
    </location>
</feature>
<feature type="compositionally biased region" description="Polar residues" evidence="4">
    <location>
        <begin position="184"/>
        <end position="210"/>
    </location>
</feature>
<dbReference type="EMBL" id="OV696693">
    <property type="protein sequence ID" value="CAH1271158.1"/>
    <property type="molecule type" value="Genomic_DNA"/>
</dbReference>
<keyword evidence="5" id="KW-0812">Transmembrane</keyword>
<dbReference type="InterPro" id="IPR003591">
    <property type="entry name" value="Leu-rich_rpt_typical-subtyp"/>
</dbReference>
<accession>A0A8K0AAK9</accession>
<feature type="transmembrane region" description="Helical" evidence="5">
    <location>
        <begin position="243"/>
        <end position="266"/>
    </location>
</feature>
<reference evidence="6" key="1">
    <citation type="submission" date="2022-01" db="EMBL/GenBank/DDBJ databases">
        <authorList>
            <person name="Braso-Vives M."/>
        </authorList>
    </citation>
    <scope>NUCLEOTIDE SEQUENCE</scope>
</reference>
<dbReference type="Proteomes" id="UP000838412">
    <property type="component" value="Chromosome 8"/>
</dbReference>
<dbReference type="InterPro" id="IPR032675">
    <property type="entry name" value="LRR_dom_sf"/>
</dbReference>
<protein>
    <submittedName>
        <fullName evidence="6">LRIT1 protein</fullName>
    </submittedName>
</protein>
<evidence type="ECO:0000256" key="1">
    <source>
        <dbReference type="ARBA" id="ARBA00022614"/>
    </source>
</evidence>
<keyword evidence="3" id="KW-0677">Repeat</keyword>
<dbReference type="Gene3D" id="3.80.10.10">
    <property type="entry name" value="Ribonuclease Inhibitor"/>
    <property type="match status" value="1"/>
</dbReference>
<sequence>MPRLTHLVLSYNRLKVFPWSSLRNTPHITNLDLDNNEISRVDAYVDFPRSLTYLSLHSNHIATIPETFLSGAKPPENIFYLGIWQNPFRCDCEIQWIARARRCVWEHRNDGCVNASPERVKTCMLANCNFHPSGVVVVLDVPENRYISGLIHTYVLKCHSPRELKGKYLRDSTLPTCPSPTTSMVASSTSSENVQGKESPSSSTAGTQWFENEESQEEKKELRVTFSGQMTTVSTLKAPLTRFWQAFTAIVLAAILAVLVVVNFSLRCRAFVRRRRGNADGLHRASRRENTAALRRQRSREDGEEETAL</sequence>
<dbReference type="AlphaFoldDB" id="A0A8K0AAK9"/>
<evidence type="ECO:0000256" key="3">
    <source>
        <dbReference type="ARBA" id="ARBA00022737"/>
    </source>
</evidence>
<dbReference type="GO" id="GO:0005886">
    <property type="term" value="C:plasma membrane"/>
    <property type="evidence" value="ECO:0007669"/>
    <property type="project" value="TreeGrafter"/>
</dbReference>